<protein>
    <recommendedName>
        <fullName evidence="3">DUF3265 domain-containing protein</fullName>
    </recommendedName>
</protein>
<accession>A0ABX5DFB0</accession>
<dbReference type="EMBL" id="NWTN01000006">
    <property type="protein sequence ID" value="PRQ67306.1"/>
    <property type="molecule type" value="Genomic_DNA"/>
</dbReference>
<gene>
    <name evidence="1" type="ORF">COR51_12070</name>
</gene>
<evidence type="ECO:0000313" key="2">
    <source>
        <dbReference type="Proteomes" id="UP000238163"/>
    </source>
</evidence>
<keyword evidence="2" id="KW-1185">Reference proteome</keyword>
<comment type="caution">
    <text evidence="1">The sequence shown here is derived from an EMBL/GenBank/DDBJ whole genome shotgun (WGS) entry which is preliminary data.</text>
</comment>
<sequence length="78" mass="8735">MCSKSRAFVIPAKGRNLIELWYVWGVGPCLRRGDEKVGVALCAESKAFVIPAKGRNLIEVWYVWGVGPCLRRGDENLE</sequence>
<reference evidence="1 2" key="2">
    <citation type="submission" date="2018-03" db="EMBL/GenBank/DDBJ databases">
        <title>Genetic Diversity and Phenotypic Plasticity of AHL Mediated Quorum Sensing in Environmental Strains of Vibrio mediterranei.</title>
        <authorList>
            <person name="Lantoine F."/>
            <person name="Vouve F."/>
        </authorList>
    </citation>
    <scope>NUCLEOTIDE SEQUENCE [LARGE SCALE GENOMIC DNA]</scope>
    <source>
        <strain evidence="1 2">17LN0615E</strain>
    </source>
</reference>
<name>A0ABX5DFB0_9VIBR</name>
<evidence type="ECO:0000313" key="1">
    <source>
        <dbReference type="EMBL" id="PRQ67306.1"/>
    </source>
</evidence>
<dbReference type="Proteomes" id="UP000238163">
    <property type="component" value="Unassembled WGS sequence"/>
</dbReference>
<proteinExistence type="predicted"/>
<evidence type="ECO:0008006" key="3">
    <source>
        <dbReference type="Google" id="ProtNLM"/>
    </source>
</evidence>
<reference evidence="1 2" key="1">
    <citation type="submission" date="2017-09" db="EMBL/GenBank/DDBJ databases">
        <authorList>
            <person name="Girard L."/>
            <person name="Lami R."/>
            <person name="Suzuki M."/>
            <person name="Baudart J."/>
        </authorList>
    </citation>
    <scope>NUCLEOTIDE SEQUENCE [LARGE SCALE GENOMIC DNA]</scope>
    <source>
        <strain evidence="1 2">17LN0615E</strain>
    </source>
</reference>
<organism evidence="1 2">
    <name type="scientific">Vibrio mediterranei</name>
    <dbReference type="NCBI Taxonomy" id="689"/>
    <lineage>
        <taxon>Bacteria</taxon>
        <taxon>Pseudomonadati</taxon>
        <taxon>Pseudomonadota</taxon>
        <taxon>Gammaproteobacteria</taxon>
        <taxon>Vibrionales</taxon>
        <taxon>Vibrionaceae</taxon>
        <taxon>Vibrio</taxon>
    </lineage>
</organism>